<reference evidence="1" key="1">
    <citation type="submission" date="2020-01" db="EMBL/GenBank/DDBJ databases">
        <authorList>
            <person name="Meier V. D."/>
            <person name="Meier V D."/>
        </authorList>
    </citation>
    <scope>NUCLEOTIDE SEQUENCE</scope>
    <source>
        <strain evidence="1">HLG_WM_MAG_03</strain>
    </source>
</reference>
<organism evidence="1">
    <name type="scientific">uncultured Sulfurovum sp</name>
    <dbReference type="NCBI Taxonomy" id="269237"/>
    <lineage>
        <taxon>Bacteria</taxon>
        <taxon>Pseudomonadati</taxon>
        <taxon>Campylobacterota</taxon>
        <taxon>Epsilonproteobacteria</taxon>
        <taxon>Campylobacterales</taxon>
        <taxon>Sulfurovaceae</taxon>
        <taxon>Sulfurovum</taxon>
        <taxon>environmental samples</taxon>
    </lineage>
</organism>
<name>A0A6S6RZS5_9BACT</name>
<accession>A0A6S6RZS5</accession>
<evidence type="ECO:0000313" key="1">
    <source>
        <dbReference type="EMBL" id="CAA6798502.1"/>
    </source>
</evidence>
<sequence length="34" mass="3761">MKLLLPLLTIVLLSTGCSIKKATTFQVQKVKESK</sequence>
<dbReference type="EMBL" id="CACVAR010000007">
    <property type="protein sequence ID" value="CAA6798502.1"/>
    <property type="molecule type" value="Genomic_DNA"/>
</dbReference>
<protein>
    <recommendedName>
        <fullName evidence="2">Lipoprotein</fullName>
    </recommendedName>
</protein>
<dbReference type="AlphaFoldDB" id="A0A6S6RZS5"/>
<gene>
    <name evidence="1" type="ORF">HELGO_WM27907</name>
</gene>
<dbReference type="PROSITE" id="PS51257">
    <property type="entry name" value="PROKAR_LIPOPROTEIN"/>
    <property type="match status" value="1"/>
</dbReference>
<evidence type="ECO:0008006" key="2">
    <source>
        <dbReference type="Google" id="ProtNLM"/>
    </source>
</evidence>
<proteinExistence type="predicted"/>